<accession>A0A3N4HHL2</accession>
<sequence length="321" mass="36758">MLDYKHLHGVIKALHIIEEENVGMDNIYPEAREVLYGPISSFTPRKEYAASLAAEPGFGKEMTLASFIALCLPRDPEQTCAVHLKVNEEAVPPTLELTIAIDSLDDIRKVKIEEMARGLLSLARTSATTVKKEPEPVFQREVLDYLLPQYGITKDSKISYMMNDLRYCYRLQSTATLVERGRGLDVDSLGEEEILEAAVYFEMVTSVYGKNRQYGDARLYELLASRSRSEFGKIIREGLYYLQDRENKVLDLVSSSAEHFYRVATWCYILSTSIIAKYYIACFTPRFDIDRSWIQLRALFETMFKLGRYARGVDRAEKSSQ</sequence>
<organism evidence="1 2">
    <name type="scientific">Ascobolus immersus RN42</name>
    <dbReference type="NCBI Taxonomy" id="1160509"/>
    <lineage>
        <taxon>Eukaryota</taxon>
        <taxon>Fungi</taxon>
        <taxon>Dikarya</taxon>
        <taxon>Ascomycota</taxon>
        <taxon>Pezizomycotina</taxon>
        <taxon>Pezizomycetes</taxon>
        <taxon>Pezizales</taxon>
        <taxon>Ascobolaceae</taxon>
        <taxon>Ascobolus</taxon>
    </lineage>
</organism>
<evidence type="ECO:0000313" key="2">
    <source>
        <dbReference type="Proteomes" id="UP000275078"/>
    </source>
</evidence>
<dbReference type="Proteomes" id="UP000275078">
    <property type="component" value="Unassembled WGS sequence"/>
</dbReference>
<name>A0A3N4HHL2_ASCIM</name>
<keyword evidence="2" id="KW-1185">Reference proteome</keyword>
<proteinExistence type="predicted"/>
<reference evidence="1 2" key="1">
    <citation type="journal article" date="2018" name="Nat. Ecol. Evol.">
        <title>Pezizomycetes genomes reveal the molecular basis of ectomycorrhizal truffle lifestyle.</title>
        <authorList>
            <person name="Murat C."/>
            <person name="Payen T."/>
            <person name="Noel B."/>
            <person name="Kuo A."/>
            <person name="Morin E."/>
            <person name="Chen J."/>
            <person name="Kohler A."/>
            <person name="Krizsan K."/>
            <person name="Balestrini R."/>
            <person name="Da Silva C."/>
            <person name="Montanini B."/>
            <person name="Hainaut M."/>
            <person name="Levati E."/>
            <person name="Barry K.W."/>
            <person name="Belfiori B."/>
            <person name="Cichocki N."/>
            <person name="Clum A."/>
            <person name="Dockter R.B."/>
            <person name="Fauchery L."/>
            <person name="Guy J."/>
            <person name="Iotti M."/>
            <person name="Le Tacon F."/>
            <person name="Lindquist E.A."/>
            <person name="Lipzen A."/>
            <person name="Malagnac F."/>
            <person name="Mello A."/>
            <person name="Molinier V."/>
            <person name="Miyauchi S."/>
            <person name="Poulain J."/>
            <person name="Riccioni C."/>
            <person name="Rubini A."/>
            <person name="Sitrit Y."/>
            <person name="Splivallo R."/>
            <person name="Traeger S."/>
            <person name="Wang M."/>
            <person name="Zifcakova L."/>
            <person name="Wipf D."/>
            <person name="Zambonelli A."/>
            <person name="Paolocci F."/>
            <person name="Nowrousian M."/>
            <person name="Ottonello S."/>
            <person name="Baldrian P."/>
            <person name="Spatafora J.W."/>
            <person name="Henrissat B."/>
            <person name="Nagy L.G."/>
            <person name="Aury J.M."/>
            <person name="Wincker P."/>
            <person name="Grigoriev I.V."/>
            <person name="Bonfante P."/>
            <person name="Martin F.M."/>
        </authorList>
    </citation>
    <scope>NUCLEOTIDE SEQUENCE [LARGE SCALE GENOMIC DNA]</scope>
    <source>
        <strain evidence="1 2">RN42</strain>
    </source>
</reference>
<gene>
    <name evidence="1" type="ORF">BJ508DRAFT_85210</name>
</gene>
<protein>
    <submittedName>
        <fullName evidence="1">Uncharacterized protein</fullName>
    </submittedName>
</protein>
<evidence type="ECO:0000313" key="1">
    <source>
        <dbReference type="EMBL" id="RPA71791.1"/>
    </source>
</evidence>
<dbReference type="AlphaFoldDB" id="A0A3N4HHL2"/>
<dbReference type="EMBL" id="ML119899">
    <property type="protein sequence ID" value="RPA71791.1"/>
    <property type="molecule type" value="Genomic_DNA"/>
</dbReference>